<protein>
    <submittedName>
        <fullName evidence="1">Uncharacterized protein</fullName>
    </submittedName>
</protein>
<dbReference type="EMBL" id="LVLJ01001786">
    <property type="protein sequence ID" value="OAE28037.1"/>
    <property type="molecule type" value="Genomic_DNA"/>
</dbReference>
<dbReference type="Gene3D" id="3.80.10.10">
    <property type="entry name" value="Ribonuclease Inhibitor"/>
    <property type="match status" value="2"/>
</dbReference>
<organism evidence="1 2">
    <name type="scientific">Marchantia polymorpha subsp. ruderalis</name>
    <dbReference type="NCBI Taxonomy" id="1480154"/>
    <lineage>
        <taxon>Eukaryota</taxon>
        <taxon>Viridiplantae</taxon>
        <taxon>Streptophyta</taxon>
        <taxon>Embryophyta</taxon>
        <taxon>Marchantiophyta</taxon>
        <taxon>Marchantiopsida</taxon>
        <taxon>Marchantiidae</taxon>
        <taxon>Marchantiales</taxon>
        <taxon>Marchantiaceae</taxon>
        <taxon>Marchantia</taxon>
    </lineage>
</organism>
<sequence length="446" mass="49557">MEGASIVSHAAEIRGMDSADEESELPSAVKNLIRHLEGKVEPIDWLMCNALSGEEFRDFFPEHAEVESLCLQIGKILNTSSVQSLSIEHCRLSTRCFLNLASGLRGNSDSQLQSLNLDDAWEESSAAKHVADMINSASRLEVLYLLHLDAMEEETVGILSQALIQSSSLKLLCLDKVDWGVALLLNALAGDDGNRSIERLSLGNMDGLGGCLRELLTSNPSLKEVELYRLQMSPEEWHQLGEFIRDKVRATTTTVRCYLDQNDRDDWKSIETFACAASSDVKDPSVELVLEPLSDQEFMLSLNLLGRVLRGEINSLKSFHIWARHPRTSGTNQDRPESMLPMNGKSGETSVLKRLSLNVESKGLWKDLLWCLRGNTSLTHLDLSDNEGATLDEEAFKDLMGLLQVNLTLQEIDVSDTSWETDGKGAQIQEALKQNQKRASTSEKPN</sequence>
<gene>
    <name evidence="1" type="ORF">AXG93_2351s1160</name>
</gene>
<comment type="caution">
    <text evidence="1">The sequence shown here is derived from an EMBL/GenBank/DDBJ whole genome shotgun (WGS) entry which is preliminary data.</text>
</comment>
<accession>A0A176W4T6</accession>
<dbReference type="PANTHER" id="PTHR47679">
    <property type="entry name" value="PROTEIN TORNADO 1"/>
    <property type="match status" value="1"/>
</dbReference>
<dbReference type="SUPFAM" id="SSF52047">
    <property type="entry name" value="RNI-like"/>
    <property type="match status" value="1"/>
</dbReference>
<name>A0A176W4T6_MARPO</name>
<dbReference type="Proteomes" id="UP000077202">
    <property type="component" value="Unassembled WGS sequence"/>
</dbReference>
<reference evidence="1" key="1">
    <citation type="submission" date="2016-03" db="EMBL/GenBank/DDBJ databases">
        <title>Mechanisms controlling the formation of the plant cell surface in tip-growing cells are functionally conserved among land plants.</title>
        <authorList>
            <person name="Honkanen S."/>
            <person name="Jones V.A."/>
            <person name="Morieri G."/>
            <person name="Champion C."/>
            <person name="Hetherington A.J."/>
            <person name="Kelly S."/>
            <person name="Saint-Marcoux D."/>
            <person name="Proust H."/>
            <person name="Prescott H."/>
            <person name="Dolan L."/>
        </authorList>
    </citation>
    <scope>NUCLEOTIDE SEQUENCE [LARGE SCALE GENOMIC DNA]</scope>
    <source>
        <tissue evidence="1">Whole gametophyte</tissue>
    </source>
</reference>
<keyword evidence="2" id="KW-1185">Reference proteome</keyword>
<dbReference type="AlphaFoldDB" id="A0A176W4T6"/>
<dbReference type="InterPro" id="IPR032675">
    <property type="entry name" value="LRR_dom_sf"/>
</dbReference>
<proteinExistence type="predicted"/>
<evidence type="ECO:0000313" key="2">
    <source>
        <dbReference type="Proteomes" id="UP000077202"/>
    </source>
</evidence>
<dbReference type="PANTHER" id="PTHR47679:SF1">
    <property type="entry name" value="PROTEIN TORNADO 1"/>
    <property type="match status" value="1"/>
</dbReference>
<evidence type="ECO:0000313" key="1">
    <source>
        <dbReference type="EMBL" id="OAE28037.1"/>
    </source>
</evidence>